<dbReference type="Proteomes" id="UP000070700">
    <property type="component" value="Unassembled WGS sequence"/>
</dbReference>
<evidence type="ECO:0000313" key="3">
    <source>
        <dbReference type="Proteomes" id="UP000070700"/>
    </source>
</evidence>
<keyword evidence="1" id="KW-0812">Transmembrane</keyword>
<feature type="transmembrane region" description="Helical" evidence="1">
    <location>
        <begin position="205"/>
        <end position="229"/>
    </location>
</feature>
<keyword evidence="1" id="KW-1133">Transmembrane helix</keyword>
<feature type="transmembrane region" description="Helical" evidence="1">
    <location>
        <begin position="173"/>
        <end position="193"/>
    </location>
</feature>
<accession>A0A194X546</accession>
<feature type="transmembrane region" description="Helical" evidence="1">
    <location>
        <begin position="241"/>
        <end position="262"/>
    </location>
</feature>
<keyword evidence="1" id="KW-0472">Membrane</keyword>
<dbReference type="OrthoDB" id="3479521at2759"/>
<name>A0A194X546_MOLSC</name>
<dbReference type="GeneID" id="28825029"/>
<feature type="transmembrane region" description="Helical" evidence="1">
    <location>
        <begin position="312"/>
        <end position="331"/>
    </location>
</feature>
<dbReference type="AlphaFoldDB" id="A0A194X546"/>
<organism evidence="2 3">
    <name type="scientific">Mollisia scopiformis</name>
    <name type="common">Conifer needle endophyte fungus</name>
    <name type="synonym">Phialocephala scopiformis</name>
    <dbReference type="NCBI Taxonomy" id="149040"/>
    <lineage>
        <taxon>Eukaryota</taxon>
        <taxon>Fungi</taxon>
        <taxon>Dikarya</taxon>
        <taxon>Ascomycota</taxon>
        <taxon>Pezizomycotina</taxon>
        <taxon>Leotiomycetes</taxon>
        <taxon>Helotiales</taxon>
        <taxon>Mollisiaceae</taxon>
        <taxon>Mollisia</taxon>
    </lineage>
</organism>
<evidence type="ECO:0000313" key="2">
    <source>
        <dbReference type="EMBL" id="KUJ14922.1"/>
    </source>
</evidence>
<dbReference type="EMBL" id="KQ947419">
    <property type="protein sequence ID" value="KUJ14922.1"/>
    <property type="molecule type" value="Genomic_DNA"/>
</dbReference>
<feature type="transmembrane region" description="Helical" evidence="1">
    <location>
        <begin position="268"/>
        <end position="291"/>
    </location>
</feature>
<protein>
    <submittedName>
        <fullName evidence="2">Uncharacterized protein</fullName>
    </submittedName>
</protein>
<proteinExistence type="predicted"/>
<sequence length="348" mass="38979">MTTPTSSNPVSWASLFWGLLPFAINSMTQPSGLVCGADADVGFLLRSSPIICFLDTMLILIRFTSYYFSSGSFCEARNRLVRFRFNGEHWTEFKEAKRKGGRTAQKNEQILRFLLFVLAISQFIKIFAYEGVIWSKVIAALYLGSFLVTELLVVWHAVWMTDIADLKEEYPTIIPYGSIAVAVAFMLWFASVAARDIFGHPHHTLPQWAAGVIGTLGAGLAIPALGYSFRHCKTWRQVRGSAALLLFVLGSPVGFYFTGQIIPATIPIIWIQVVAAALAAVWVSIALLYASQATRTVRARGKERQRKKVEQVTAWYFFLLHFSTALLFYLFSYDPQGTSTPRWTQCLG</sequence>
<gene>
    <name evidence="2" type="ORF">LY89DRAFT_686518</name>
</gene>
<dbReference type="InParanoid" id="A0A194X546"/>
<dbReference type="RefSeq" id="XP_018069277.1">
    <property type="nucleotide sequence ID" value="XM_018215303.1"/>
</dbReference>
<feature type="transmembrane region" description="Helical" evidence="1">
    <location>
        <begin position="140"/>
        <end position="161"/>
    </location>
</feature>
<reference evidence="2 3" key="1">
    <citation type="submission" date="2015-10" db="EMBL/GenBank/DDBJ databases">
        <title>Full genome of DAOMC 229536 Phialocephala scopiformis, a fungal endophyte of spruce producing the potent anti-insectan compound rugulosin.</title>
        <authorList>
            <consortium name="DOE Joint Genome Institute"/>
            <person name="Walker A.K."/>
            <person name="Frasz S.L."/>
            <person name="Seifert K.A."/>
            <person name="Miller J.D."/>
            <person name="Mondo S.J."/>
            <person name="Labutti K."/>
            <person name="Lipzen A."/>
            <person name="Dockter R."/>
            <person name="Kennedy M."/>
            <person name="Grigoriev I.V."/>
            <person name="Spatafora J.W."/>
        </authorList>
    </citation>
    <scope>NUCLEOTIDE SEQUENCE [LARGE SCALE GENOMIC DNA]</scope>
    <source>
        <strain evidence="2 3">CBS 120377</strain>
    </source>
</reference>
<keyword evidence="3" id="KW-1185">Reference proteome</keyword>
<dbReference type="KEGG" id="psco:LY89DRAFT_686518"/>
<evidence type="ECO:0000256" key="1">
    <source>
        <dbReference type="SAM" id="Phobius"/>
    </source>
</evidence>
<feature type="transmembrane region" description="Helical" evidence="1">
    <location>
        <begin position="110"/>
        <end position="128"/>
    </location>
</feature>